<dbReference type="PROSITE" id="PS51651">
    <property type="entry name" value="DOCKER"/>
    <property type="match status" value="1"/>
</dbReference>
<dbReference type="AlphaFoldDB" id="Q54CA8"/>
<sequence>MDTSSMSNNSHSTSAATTSKMVGSTTNNSTSSVSVSQSPIGASQQFGQPITSPNPNSNNNNPTSGSTPILSNTSNNVNVSPITPSSNNTDKKKSRIDIEYKFEDYEDSFFTKAIINDPLKISVIPDLLSLTTEKRVTNLVGNNVPTEVTSIMDKLPKGVQESLNIFNQDWTVVTRDPLPPPSNSQPLKPLQSQNYSVDGEFDSISPTDSVKDLNPDIIAISTQPTPDQKSIEFMKSPNRIPLFQTCYINDESPTINPPKVGKKILENIEFQFKVECTDFKPQIGNFEPFFGRMFIFDANKVDDSDSKSPEVGIISEEFHFDLGTNLDLLPKNSQVNSLNQINPLDNQLPTKIQKCIFSCEKSSDLYLVICFDKVILGDPEETTKHYFNPPKAKELTKIQSEVKEGVSRLGKFKQPFIWGCVELFDQNRKFNFDQGEAEIRVTNFIKAKSDQLYSFVSKEKKSSSSAASKDPLFECILKILQVSSSIGDDKYLYNENVNGRVDYLLRTKIPNTLPPQIQSGQDGKGIIKEILHFNSKISCSASGDSLILKDRDGDKNDFTNNSISNSIGGGGGNNTNGGGSSNNNSGVNNNSSNGIDYHHNNSNNNSNNNNNNNNNHHTDNSCNEELILKSKEPHLTFSNVLYFYPKSVNLTNFKSDRGSARNIFLEVKLMEDDSSVTAIGMKNTHGTSTTPLLTCSFLTSVVYHNKKPKFSDEIKINLPSNLTANHHLLVTFYHLGCKKSKKSENPMHTPLGYSVVRLFEQDRIICDGKYKRPVGTVFPPRYLAQEAKDIKDSKDTINHKIWVDNKKPVFSFKTRVISSLYPQDPTLAYLLKESIESNHTLLNENIKKLPSVPNTLKTQFFPSIIRLLFKSITSLSAEVSANSFNVLLNLLDSVPEDVLTSYITYVFNSENSHSFSLYDNIIQVWNQLLEGNSASTTSSSTITITTTPIVQSPPPASSTSSSSLQNSSTTNLTPPTPTPTPSSSSSSSSTTQTIPNPNQLRQDDLILLSIQYSWFLFGIIKKSMIADIQNRDQLKSGRNRTNRFSEEILNRFSFLFDQLLVQLKGAKQLVAKVLIVNIGHFINDLLDIMSRGFVFRIIRNYIAGLDCSNTVMELTELKSRLFRVLASNDSFIALNSPAPISPFPSIQDLFQVFYRKHFIIGLMLQEVSAVIPARDKEMRLKVINTLREIISKIDTNPLYNSPAMRERIAALFFPLLPIIVYHYDAYISKFDQEEQRSWLTCFIYIVKNLNNTNTISDWWKKETPRNNVIFFQILTNCLSIFDYAKEYNQKDDDLESSSKSIQTHQSNLSLDANTDSPGKKKEKPSKSSVKQNVSNIKPDKAKQMIEQQLASSTGMKNSMNSPSQTSNNKENIGNLNANSNSINGSQSPLLNVNKDTSNVLGQSTGSAYSQQSPNPGLRAFASSVTFLTVDFTQGSTTQETIQMMYGNLCQEVTLTVLNAFTVFIREFKSDLLKGTTVAYTDHILFRVILQLLKQDLSFSVIKPVFSVLATLVGEFKHVLFKQNNSICENLTQLVFKYCCSRHSPSRQYATTLIYLMIYNNLKEMGHFSRMKLHSTVAISQILNEIVEKNVQTESVEIVFSYLYACLDSIAKFVKQNCNNSLLKTSYSTSVSSGNVKSTTTTTSTSRPSIGSQQSSNGATRTQPTIAQQIDELKERLFGVIKNNVKIMQHSYDPEMKADLYYNLSNTFIESPDLRITLLKSFKEFLKQQKSMEEAAQVSIIAAALVSGYLKLLNRFPKELLATDFTTVSPNVANELTLPDLSLLEDVEGEICKLDHFTDTGFINLLKDAIQIQKSGYFESAAETYRLLLPTYQHQKDWTKQRDAYQELVLLCNQIISENVVNQRIFSNYYRVAFYCQDLIPDLHGKEFVYKENNYVRLSDLSERLKKQYCDKFGEDKFHLLPNNKPVDLSSLDVKHIYIQIISVDPYLLPEELKERTTPFQQNTHLNKFIFEIPFTKNGKTQYSENVTEQWKKKIILTTPNYFPYLKKRLPIVKKEEIELTPIEASIELIQKKVTILKAELNSRPANTKTLQIHLQGCLLLQVNAGPLAICSSFLAEGQYQNHNAEHIQKLSEVIKEFSKTLDFGLKFNASLTKEDGAELQKQLDSGYDNFRKKLQEYVKLGNDYDDF</sequence>
<dbReference type="Gene3D" id="1.20.58.740">
    <property type="match status" value="1"/>
</dbReference>
<dbReference type="Pfam" id="PF06920">
    <property type="entry name" value="DHR-2_Lobe_A"/>
    <property type="match status" value="1"/>
</dbReference>
<evidence type="ECO:0000259" key="5">
    <source>
        <dbReference type="PROSITE" id="PS51650"/>
    </source>
</evidence>
<dbReference type="CDD" id="cd11684">
    <property type="entry name" value="DHR2_DOCK"/>
    <property type="match status" value="1"/>
</dbReference>
<feature type="compositionally biased region" description="Low complexity" evidence="4">
    <location>
        <begin position="981"/>
        <end position="997"/>
    </location>
</feature>
<dbReference type="GO" id="GO:0007264">
    <property type="term" value="P:small GTPase-mediated signal transduction"/>
    <property type="evidence" value="ECO:0007669"/>
    <property type="project" value="InterPro"/>
</dbReference>
<dbReference type="dictyBase" id="DDB_G0293084">
    <property type="gene designation" value="zizB"/>
</dbReference>
<dbReference type="Gene3D" id="1.25.40.410">
    <property type="match status" value="1"/>
</dbReference>
<dbReference type="GO" id="GO:0000281">
    <property type="term" value="P:mitotic cytokinesis"/>
    <property type="evidence" value="ECO:0000315"/>
    <property type="project" value="dictyBase"/>
</dbReference>
<dbReference type="GlyGen" id="Q54CA8">
    <property type="glycosylation" value="5 sites"/>
</dbReference>
<feature type="compositionally biased region" description="Polar residues" evidence="4">
    <location>
        <begin position="69"/>
        <end position="88"/>
    </location>
</feature>
<gene>
    <name evidence="7" type="primary">zizB</name>
    <name evidence="7" type="ORF">DDB_G0293084</name>
</gene>
<feature type="compositionally biased region" description="Gly residues" evidence="4">
    <location>
        <begin position="567"/>
        <end position="580"/>
    </location>
</feature>
<dbReference type="InParanoid" id="Q54CA8"/>
<evidence type="ECO:0000256" key="2">
    <source>
        <dbReference type="ARBA" id="ARBA00022658"/>
    </source>
</evidence>
<dbReference type="GO" id="GO:0043327">
    <property type="term" value="P:chemotaxis to cAMP"/>
    <property type="evidence" value="ECO:0000315"/>
    <property type="project" value="dictyBase"/>
</dbReference>
<dbReference type="InterPro" id="IPR046770">
    <property type="entry name" value="DOCKER_Lobe_B"/>
</dbReference>
<dbReference type="Reactome" id="R-DDI-9013149">
    <property type="pathway name" value="RAC1 GTPase cycle"/>
</dbReference>
<organism evidence="7 8">
    <name type="scientific">Dictyostelium discoideum</name>
    <name type="common">Social amoeba</name>
    <dbReference type="NCBI Taxonomy" id="44689"/>
    <lineage>
        <taxon>Eukaryota</taxon>
        <taxon>Amoebozoa</taxon>
        <taxon>Evosea</taxon>
        <taxon>Eumycetozoa</taxon>
        <taxon>Dictyostelia</taxon>
        <taxon>Dictyosteliales</taxon>
        <taxon>Dictyosteliaceae</taxon>
        <taxon>Dictyostelium</taxon>
    </lineage>
</organism>
<dbReference type="Reactome" id="R-DDI-9013404">
    <property type="pathway name" value="RAC2 GTPase cycle"/>
</dbReference>
<dbReference type="HOGENOM" id="CLU_000624_1_0_1"/>
<evidence type="ECO:0000256" key="3">
    <source>
        <dbReference type="PROSITE-ProRule" id="PRU00983"/>
    </source>
</evidence>
<feature type="compositionally biased region" description="Polar residues" evidence="4">
    <location>
        <begin position="1297"/>
        <end position="1315"/>
    </location>
</feature>
<dbReference type="InterPro" id="IPR026791">
    <property type="entry name" value="DOCK"/>
</dbReference>
<name>Q54CA8_DICDI</name>
<dbReference type="SUPFAM" id="SSF48371">
    <property type="entry name" value="ARM repeat"/>
    <property type="match status" value="1"/>
</dbReference>
<dbReference type="EMBL" id="AAFI02000199">
    <property type="protein sequence ID" value="EAL60894.1"/>
    <property type="molecule type" value="Genomic_DNA"/>
</dbReference>
<dbReference type="GO" id="GO:0005085">
    <property type="term" value="F:guanyl-nucleotide exchange factor activity"/>
    <property type="evidence" value="ECO:0000318"/>
    <property type="project" value="GO_Central"/>
</dbReference>
<dbReference type="Pfam" id="PF14429">
    <property type="entry name" value="DOCK-C2"/>
    <property type="match status" value="1"/>
</dbReference>
<dbReference type="InterPro" id="IPR046773">
    <property type="entry name" value="DOCKER_Lobe_C"/>
</dbReference>
<feature type="domain" description="C2 DOCK-type" evidence="5">
    <location>
        <begin position="638"/>
        <end position="817"/>
    </location>
</feature>
<evidence type="ECO:0000259" key="6">
    <source>
        <dbReference type="PROSITE" id="PS51651"/>
    </source>
</evidence>
<feature type="compositionally biased region" description="Low complexity" evidence="4">
    <location>
        <begin position="1626"/>
        <end position="1651"/>
    </location>
</feature>
<dbReference type="Reactome" id="R-DDI-983231">
    <property type="pathway name" value="Factors involved in megakaryocyte development and platelet production"/>
</dbReference>
<dbReference type="InterPro" id="IPR043161">
    <property type="entry name" value="DOCK_C_lobe_A"/>
</dbReference>
<dbReference type="Pfam" id="PF20421">
    <property type="entry name" value="DHR-2_Lobe_C"/>
    <property type="match status" value="1"/>
</dbReference>
<dbReference type="InterPro" id="IPR016024">
    <property type="entry name" value="ARM-type_fold"/>
</dbReference>
<dbReference type="Proteomes" id="UP000002195">
    <property type="component" value="Unassembled WGS sequence"/>
</dbReference>
<dbReference type="Reactome" id="R-DDI-9013148">
    <property type="pathway name" value="CDC42 GTPase cycle"/>
</dbReference>
<keyword evidence="2" id="KW-0344">Guanine-nucleotide releasing factor</keyword>
<feature type="compositionally biased region" description="Polar residues" evidence="4">
    <location>
        <begin position="1652"/>
        <end position="1662"/>
    </location>
</feature>
<dbReference type="OMA" id="TFYHLGC"/>
<comment type="similarity">
    <text evidence="3">Belongs to the DOCK family.</text>
</comment>
<dbReference type="eggNOG" id="KOG1997">
    <property type="taxonomic scope" value="Eukaryota"/>
</dbReference>
<accession>Q54CA8</accession>
<dbReference type="Reactome" id="R-DDI-9013409">
    <property type="pathway name" value="RHOJ GTPase cycle"/>
</dbReference>
<feature type="compositionally biased region" description="Low complexity" evidence="4">
    <location>
        <begin position="581"/>
        <end position="615"/>
    </location>
</feature>
<dbReference type="InterPro" id="IPR027357">
    <property type="entry name" value="DOCKER_dom"/>
</dbReference>
<feature type="region of interest" description="Disordered" evidence="4">
    <location>
        <begin position="946"/>
        <end position="997"/>
    </location>
</feature>
<dbReference type="Reactome" id="R-DDI-9013423">
    <property type="pathway name" value="RAC3 GTPase cycle"/>
</dbReference>
<reference evidence="7 8" key="1">
    <citation type="journal article" date="2005" name="Nature">
        <title>The genome of the social amoeba Dictyostelium discoideum.</title>
        <authorList>
            <consortium name="The Dictyostelium discoideum Sequencing Consortium"/>
            <person name="Eichinger L."/>
            <person name="Pachebat J.A."/>
            <person name="Glockner G."/>
            <person name="Rajandream M.A."/>
            <person name="Sucgang R."/>
            <person name="Berriman M."/>
            <person name="Song J."/>
            <person name="Olsen R."/>
            <person name="Szafranski K."/>
            <person name="Xu Q."/>
            <person name="Tunggal B."/>
            <person name="Kummerfeld S."/>
            <person name="Madera M."/>
            <person name="Konfortov B.A."/>
            <person name="Rivero F."/>
            <person name="Bankier A.T."/>
            <person name="Lehmann R."/>
            <person name="Hamlin N."/>
            <person name="Davies R."/>
            <person name="Gaudet P."/>
            <person name="Fey P."/>
            <person name="Pilcher K."/>
            <person name="Chen G."/>
            <person name="Saunders D."/>
            <person name="Sodergren E."/>
            <person name="Davis P."/>
            <person name="Kerhornou A."/>
            <person name="Nie X."/>
            <person name="Hall N."/>
            <person name="Anjard C."/>
            <person name="Hemphill L."/>
            <person name="Bason N."/>
            <person name="Farbrother P."/>
            <person name="Desany B."/>
            <person name="Just E."/>
            <person name="Morio T."/>
            <person name="Rost R."/>
            <person name="Churcher C."/>
            <person name="Cooper J."/>
            <person name="Haydock S."/>
            <person name="van Driessche N."/>
            <person name="Cronin A."/>
            <person name="Goodhead I."/>
            <person name="Muzny D."/>
            <person name="Mourier T."/>
            <person name="Pain A."/>
            <person name="Lu M."/>
            <person name="Harper D."/>
            <person name="Lindsay R."/>
            <person name="Hauser H."/>
            <person name="James K."/>
            <person name="Quiles M."/>
            <person name="Madan Babu M."/>
            <person name="Saito T."/>
            <person name="Buchrieser C."/>
            <person name="Wardroper A."/>
            <person name="Felder M."/>
            <person name="Thangavelu M."/>
            <person name="Johnson D."/>
            <person name="Knights A."/>
            <person name="Loulseged H."/>
            <person name="Mungall K."/>
            <person name="Oliver K."/>
            <person name="Price C."/>
            <person name="Quail M.A."/>
            <person name="Urushihara H."/>
            <person name="Hernandez J."/>
            <person name="Rabbinowitsch E."/>
            <person name="Steffen D."/>
            <person name="Sanders M."/>
            <person name="Ma J."/>
            <person name="Kohara Y."/>
            <person name="Sharp S."/>
            <person name="Simmonds M."/>
            <person name="Spiegler S."/>
            <person name="Tivey A."/>
            <person name="Sugano S."/>
            <person name="White B."/>
            <person name="Walker D."/>
            <person name="Woodward J."/>
            <person name="Winckler T."/>
            <person name="Tanaka Y."/>
            <person name="Shaulsky G."/>
            <person name="Schleicher M."/>
            <person name="Weinstock G."/>
            <person name="Rosenthal A."/>
            <person name="Cox E.C."/>
            <person name="Chisholm R.L."/>
            <person name="Gibbs R."/>
            <person name="Loomis W.F."/>
            <person name="Platzer M."/>
            <person name="Kay R.R."/>
            <person name="Williams J."/>
            <person name="Dear P.H."/>
            <person name="Noegel A.A."/>
            <person name="Barrell B."/>
            <person name="Kuspa A."/>
        </authorList>
    </citation>
    <scope>NUCLEOTIDE SEQUENCE [LARGE SCALE GENOMIC DNA]</scope>
    <source>
        <strain evidence="7 8">AX4</strain>
    </source>
</reference>
<dbReference type="KEGG" id="ddi:DDB_G0293084"/>
<feature type="domain" description="DOCKER" evidence="6">
    <location>
        <begin position="1705"/>
        <end position="2143"/>
    </location>
</feature>
<feature type="region of interest" description="Disordered" evidence="4">
    <location>
        <begin position="553"/>
        <end position="620"/>
    </location>
</feature>
<dbReference type="PROSITE" id="PS51650">
    <property type="entry name" value="C2_DOCK"/>
    <property type="match status" value="1"/>
</dbReference>
<dbReference type="PANTHER" id="PTHR23317:SF80">
    <property type="entry name" value="DOCK FAMILY PROTEIN"/>
    <property type="match status" value="1"/>
</dbReference>
<evidence type="ECO:0000256" key="4">
    <source>
        <dbReference type="SAM" id="MobiDB-lite"/>
    </source>
</evidence>
<feature type="compositionally biased region" description="Polar residues" evidence="4">
    <location>
        <begin position="37"/>
        <end position="50"/>
    </location>
</feature>
<protein>
    <submittedName>
        <fullName evidence="7">DOCK family protein</fullName>
    </submittedName>
</protein>
<dbReference type="PaxDb" id="44689-DDB0233622"/>
<dbReference type="InterPro" id="IPR046769">
    <property type="entry name" value="DOCKER_Lobe_A"/>
</dbReference>
<dbReference type="RefSeq" id="XP_629311.1">
    <property type="nucleotide sequence ID" value="XM_629309.1"/>
</dbReference>
<feature type="compositionally biased region" description="Low complexity" evidence="4">
    <location>
        <begin position="1"/>
        <end position="36"/>
    </location>
</feature>
<dbReference type="GO" id="GO:0035023">
    <property type="term" value="P:regulation of Rho protein signal transduction"/>
    <property type="evidence" value="ECO:0000318"/>
    <property type="project" value="GO_Central"/>
</dbReference>
<comment type="caution">
    <text evidence="7">The sequence shown here is derived from an EMBL/GenBank/DDBJ whole genome shotgun (WGS) entry which is preliminary data.</text>
</comment>
<dbReference type="GO" id="GO:0030587">
    <property type="term" value="P:sorocarp development"/>
    <property type="evidence" value="ECO:0000315"/>
    <property type="project" value="dictyBase"/>
</dbReference>
<dbReference type="InterPro" id="IPR043162">
    <property type="entry name" value="DOCK_C_lobe_C"/>
</dbReference>
<dbReference type="GO" id="GO:0005938">
    <property type="term" value="C:cell cortex"/>
    <property type="evidence" value="ECO:0000314"/>
    <property type="project" value="dictyBase"/>
</dbReference>
<evidence type="ECO:0000256" key="1">
    <source>
        <dbReference type="ARBA" id="ARBA00022553"/>
    </source>
</evidence>
<feature type="region of interest" description="Disordered" evidence="4">
    <location>
        <begin position="1626"/>
        <end position="1662"/>
    </location>
</feature>
<dbReference type="GO" id="GO:0046847">
    <property type="term" value="P:filopodium assembly"/>
    <property type="evidence" value="ECO:0000315"/>
    <property type="project" value="dictyBase"/>
</dbReference>
<evidence type="ECO:0000313" key="8">
    <source>
        <dbReference type="Proteomes" id="UP000002195"/>
    </source>
</evidence>
<dbReference type="GO" id="GO:0048870">
    <property type="term" value="P:cell motility"/>
    <property type="evidence" value="ECO:0000315"/>
    <property type="project" value="dictyBase"/>
</dbReference>
<evidence type="ECO:0000313" key="7">
    <source>
        <dbReference type="EMBL" id="EAL60894.1"/>
    </source>
</evidence>
<dbReference type="PhylomeDB" id="Q54CA8"/>
<proteinExistence type="inferred from homology"/>
<dbReference type="GO" id="GO:0005829">
    <property type="term" value="C:cytosol"/>
    <property type="evidence" value="ECO:0000314"/>
    <property type="project" value="dictyBase"/>
</dbReference>
<feature type="compositionally biased region" description="Low complexity" evidence="4">
    <location>
        <begin position="51"/>
        <end position="68"/>
    </location>
</feature>
<keyword evidence="1" id="KW-0597">Phosphoprotein</keyword>
<feature type="compositionally biased region" description="Polar residues" evidence="4">
    <location>
        <begin position="1345"/>
        <end position="1396"/>
    </location>
</feature>
<dbReference type="InterPro" id="IPR035892">
    <property type="entry name" value="C2_domain_sf"/>
</dbReference>
<dbReference type="Pfam" id="PF20422">
    <property type="entry name" value="DHR-2_Lobe_B"/>
    <property type="match status" value="1"/>
</dbReference>
<feature type="region of interest" description="Disordered" evidence="4">
    <location>
        <begin position="1294"/>
        <end position="1396"/>
    </location>
</feature>
<feature type="region of interest" description="Disordered" evidence="4">
    <location>
        <begin position="1"/>
        <end position="92"/>
    </location>
</feature>
<dbReference type="STRING" id="44689.Q54CA8"/>
<feature type="compositionally biased region" description="Low complexity" evidence="4">
    <location>
        <begin position="957"/>
        <end position="973"/>
    </location>
</feature>
<dbReference type="PANTHER" id="PTHR23317">
    <property type="entry name" value="DEDICATOR OF CYTOKINESIS DOCK"/>
    <property type="match status" value="1"/>
</dbReference>
<keyword evidence="8" id="KW-1185">Reference proteome</keyword>
<dbReference type="InterPro" id="IPR027007">
    <property type="entry name" value="C2_DOCK-type_domain"/>
</dbReference>
<dbReference type="GeneID" id="8629034"/>
<dbReference type="FunCoup" id="Q54CA8">
    <property type="interactions" value="16"/>
</dbReference>
<dbReference type="VEuPathDB" id="AmoebaDB:DDB_G0293084"/>
<dbReference type="Gene3D" id="2.60.40.150">
    <property type="entry name" value="C2 domain"/>
    <property type="match status" value="1"/>
</dbReference>